<keyword evidence="6 11" id="KW-0547">Nucleotide-binding</keyword>
<evidence type="ECO:0000256" key="7">
    <source>
        <dbReference type="ARBA" id="ARBA00022840"/>
    </source>
</evidence>
<dbReference type="PRINTS" id="PR00452">
    <property type="entry name" value="SH3DOMAIN"/>
</dbReference>
<evidence type="ECO:0000313" key="16">
    <source>
        <dbReference type="EMBL" id="CAH3030938.1"/>
    </source>
</evidence>
<feature type="domain" description="Protein kinase" evidence="15">
    <location>
        <begin position="118"/>
        <end position="386"/>
    </location>
</feature>
<evidence type="ECO:0000256" key="3">
    <source>
        <dbReference type="ARBA" id="ARBA00012406"/>
    </source>
</evidence>
<evidence type="ECO:0000256" key="11">
    <source>
        <dbReference type="PROSITE-ProRule" id="PRU10141"/>
    </source>
</evidence>
<evidence type="ECO:0000256" key="5">
    <source>
        <dbReference type="ARBA" id="ARBA00022527"/>
    </source>
</evidence>
<dbReference type="InterPro" id="IPR001452">
    <property type="entry name" value="SH3_domain"/>
</dbReference>
<feature type="region of interest" description="Disordered" evidence="13">
    <location>
        <begin position="746"/>
        <end position="775"/>
    </location>
</feature>
<feature type="binding site" evidence="11">
    <location>
        <position position="145"/>
    </location>
    <ligand>
        <name>ATP</name>
        <dbReference type="ChEBI" id="CHEBI:30616"/>
    </ligand>
</feature>
<comment type="similarity">
    <text evidence="2">Belongs to the protein kinase superfamily. STE Ser/Thr protein kinase family. MAP kinase kinase kinase subfamily.</text>
</comment>
<gene>
    <name evidence="16" type="ORF">PEVE_00038744</name>
</gene>
<dbReference type="SUPFAM" id="SSF56112">
    <property type="entry name" value="Protein kinase-like (PK-like)"/>
    <property type="match status" value="1"/>
</dbReference>
<comment type="catalytic activity">
    <reaction evidence="8">
        <text>L-threonyl-[protein] + ATP = O-phospho-L-threonyl-[protein] + ADP + H(+)</text>
        <dbReference type="Rhea" id="RHEA:46608"/>
        <dbReference type="Rhea" id="RHEA-COMP:11060"/>
        <dbReference type="Rhea" id="RHEA-COMP:11605"/>
        <dbReference type="ChEBI" id="CHEBI:15378"/>
        <dbReference type="ChEBI" id="CHEBI:30013"/>
        <dbReference type="ChEBI" id="CHEBI:30616"/>
        <dbReference type="ChEBI" id="CHEBI:61977"/>
        <dbReference type="ChEBI" id="CHEBI:456216"/>
        <dbReference type="EC" id="2.7.11.25"/>
    </reaction>
</comment>
<reference evidence="16 17" key="1">
    <citation type="submission" date="2022-05" db="EMBL/GenBank/DDBJ databases">
        <authorList>
            <consortium name="Genoscope - CEA"/>
            <person name="William W."/>
        </authorList>
    </citation>
    <scope>NUCLEOTIDE SEQUENCE [LARGE SCALE GENOMIC DNA]</scope>
</reference>
<dbReference type="InterPro" id="IPR008271">
    <property type="entry name" value="Ser/Thr_kinase_AS"/>
</dbReference>
<feature type="compositionally biased region" description="Polar residues" evidence="13">
    <location>
        <begin position="612"/>
        <end position="622"/>
    </location>
</feature>
<feature type="region of interest" description="Disordered" evidence="13">
    <location>
        <begin position="666"/>
        <end position="731"/>
    </location>
</feature>
<dbReference type="InterPro" id="IPR051681">
    <property type="entry name" value="Ser/Thr_Kinases-Pseudokinases"/>
</dbReference>
<dbReference type="InterPro" id="IPR011009">
    <property type="entry name" value="Kinase-like_dom_sf"/>
</dbReference>
<dbReference type="InterPro" id="IPR017441">
    <property type="entry name" value="Protein_kinase_ATP_BS"/>
</dbReference>
<comment type="catalytic activity">
    <reaction evidence="9">
        <text>L-seryl-[protein] + ATP = O-phospho-L-seryl-[protein] + ADP + H(+)</text>
        <dbReference type="Rhea" id="RHEA:17989"/>
        <dbReference type="Rhea" id="RHEA-COMP:9863"/>
        <dbReference type="Rhea" id="RHEA-COMP:11604"/>
        <dbReference type="ChEBI" id="CHEBI:15378"/>
        <dbReference type="ChEBI" id="CHEBI:29999"/>
        <dbReference type="ChEBI" id="CHEBI:30616"/>
        <dbReference type="ChEBI" id="CHEBI:83421"/>
        <dbReference type="ChEBI" id="CHEBI:456216"/>
        <dbReference type="EC" id="2.7.11.25"/>
    </reaction>
</comment>
<feature type="compositionally biased region" description="Low complexity" evidence="13">
    <location>
        <begin position="889"/>
        <end position="905"/>
    </location>
</feature>
<feature type="compositionally biased region" description="Basic and acidic residues" evidence="13">
    <location>
        <begin position="567"/>
        <end position="579"/>
    </location>
</feature>
<dbReference type="CDD" id="cd14061">
    <property type="entry name" value="STKc_MLK"/>
    <property type="match status" value="1"/>
</dbReference>
<keyword evidence="12" id="KW-0175">Coiled coil</keyword>
<accession>A0ABN8MME2</accession>
<evidence type="ECO:0000256" key="12">
    <source>
        <dbReference type="SAM" id="Coils"/>
    </source>
</evidence>
<keyword evidence="4 10" id="KW-0728">SH3 domain</keyword>
<evidence type="ECO:0000313" key="17">
    <source>
        <dbReference type="Proteomes" id="UP001159427"/>
    </source>
</evidence>
<comment type="caution">
    <text evidence="16">The sequence shown here is derived from an EMBL/GenBank/DDBJ whole genome shotgun (WGS) entry which is preliminary data.</text>
</comment>
<dbReference type="PANTHER" id="PTHR44329">
    <property type="entry name" value="SERINE/THREONINE-PROTEIN KINASE TNNI3K-RELATED"/>
    <property type="match status" value="1"/>
</dbReference>
<dbReference type="PROSITE" id="PS00107">
    <property type="entry name" value="PROTEIN_KINASE_ATP"/>
    <property type="match status" value="1"/>
</dbReference>
<evidence type="ECO:0000256" key="4">
    <source>
        <dbReference type="ARBA" id="ARBA00022443"/>
    </source>
</evidence>
<dbReference type="Pfam" id="PF00018">
    <property type="entry name" value="SH3_1"/>
    <property type="match status" value="1"/>
</dbReference>
<proteinExistence type="inferred from homology"/>
<evidence type="ECO:0000259" key="15">
    <source>
        <dbReference type="PROSITE" id="PS50011"/>
    </source>
</evidence>
<evidence type="ECO:0000256" key="1">
    <source>
        <dbReference type="ARBA" id="ARBA00001946"/>
    </source>
</evidence>
<dbReference type="SUPFAM" id="SSF50044">
    <property type="entry name" value="SH3-domain"/>
    <property type="match status" value="1"/>
</dbReference>
<dbReference type="InterPro" id="IPR036028">
    <property type="entry name" value="SH3-like_dom_sf"/>
</dbReference>
<evidence type="ECO:0000256" key="2">
    <source>
        <dbReference type="ARBA" id="ARBA00006529"/>
    </source>
</evidence>
<dbReference type="Gene3D" id="3.30.200.20">
    <property type="entry name" value="Phosphorylase Kinase, domain 1"/>
    <property type="match status" value="1"/>
</dbReference>
<dbReference type="Gene3D" id="1.10.510.10">
    <property type="entry name" value="Transferase(Phosphotransferase) domain 1"/>
    <property type="match status" value="1"/>
</dbReference>
<feature type="region of interest" description="Disordered" evidence="13">
    <location>
        <begin position="832"/>
        <end position="926"/>
    </location>
</feature>
<dbReference type="PROSITE" id="PS00108">
    <property type="entry name" value="PROTEIN_KINASE_ST"/>
    <property type="match status" value="1"/>
</dbReference>
<dbReference type="EC" id="2.7.11.25" evidence="3"/>
<evidence type="ECO:0000256" key="10">
    <source>
        <dbReference type="PROSITE-ProRule" id="PRU00192"/>
    </source>
</evidence>
<evidence type="ECO:0000256" key="6">
    <source>
        <dbReference type="ARBA" id="ARBA00022741"/>
    </source>
</evidence>
<protein>
    <recommendedName>
        <fullName evidence="3">mitogen-activated protein kinase kinase kinase</fullName>
        <ecNumber evidence="3">2.7.11.25</ecNumber>
    </recommendedName>
</protein>
<keyword evidence="5" id="KW-0723">Serine/threonine-protein kinase</keyword>
<evidence type="ECO:0000256" key="8">
    <source>
        <dbReference type="ARBA" id="ARBA00047559"/>
    </source>
</evidence>
<dbReference type="Gene3D" id="2.30.30.40">
    <property type="entry name" value="SH3 Domains"/>
    <property type="match status" value="1"/>
</dbReference>
<sequence>MQMPSVTRLQNEEMMESLNNIHNMEKNSSLTKLLTGEFCTALYDYEAADDDELTFSSSDRIEILSKESEVSGDEGWWVGRVEGQPRIGLFPSNYITTFTDNGQRSSLSEPLEIDFQEIDLIDVIGVGAFGKVYRAVWREEEVAVKVARTENYQDYTEIVEDVKKEAKLFSIFRHRNIVGLFGVCLKEPNLCLVLEYARGGALSRVLSTHGRTIPPSVLLDWAIQIARGMYYLHNEAPLSIIHRDLKSGNILLLNKIEDGNFENVLKITDFGLAREIVTTTRMSAAGTYAWMAPEVIRTNTFSKGSDVWSFGVVLWELLTGQVPYRDVEPLAVAYGVAMNSLTLPIPSTCPDFFKELMKDCWQQDAHKRPSFQGILEDLEEISDSSFAQDDQGSFRTLQDGWQTEIEQIFDELRKKEKELSSREDELRQIKEAQDVHAESLKKREEELAQREMLLLGREISMLIYQQKLQKPSPKKRKGHFFKLRFGSGRKISAPTGFQHRFTITSDIFDSNTSLDGTTSVGPPSSPAVHQRFRLLSFDGNGDVPEGVPISPPEKNKKVRTWGPSSVHQRDREKSRPRVKAKDRFMAERCNSVPNLGTQVIQPPGVPGKHSTSENNAVTSPKASTKGKCKHRCEAAVCSVGIMAAVVALGADLGKCAKDLRPELMRLSSKSDKHKSPNSRRRNEVGGNRRSWFGSSISTDDSVFSANHTPSTTSPRADQDITGFGPNKRPLSTPVLLKATFYRGESQRPTTFVEPNCNRRRSSSTLSPDSPDPLDQELIDLRCERRDRRARSVDSSELRRINISTDSLTSSSDNLSTNTVVNCNRYSQGLTDLDIYKLPPPPFSPRGASSPRGTSSPRPDCNAREPSPTKFNFPVGEPIGAARPRPRPWQDSLSPSPSSSDQSPTSEQDKLTLLDVHMEGQSHDKTQPLLKAETVLKMPTFEELQKEFVGS</sequence>
<evidence type="ECO:0000256" key="13">
    <source>
        <dbReference type="SAM" id="MobiDB-lite"/>
    </source>
</evidence>
<comment type="cofactor">
    <cofactor evidence="1">
        <name>Mg(2+)</name>
        <dbReference type="ChEBI" id="CHEBI:18420"/>
    </cofactor>
</comment>
<keyword evidence="5" id="KW-0418">Kinase</keyword>
<name>A0ABN8MME2_9CNID</name>
<dbReference type="PROSITE" id="PS50002">
    <property type="entry name" value="SH3"/>
    <property type="match status" value="1"/>
</dbReference>
<keyword evidence="5" id="KW-0808">Transferase</keyword>
<dbReference type="InterPro" id="IPR001245">
    <property type="entry name" value="Ser-Thr/Tyr_kinase_cat_dom"/>
</dbReference>
<keyword evidence="17" id="KW-1185">Reference proteome</keyword>
<dbReference type="SMART" id="SM00326">
    <property type="entry name" value="SH3"/>
    <property type="match status" value="1"/>
</dbReference>
<feature type="region of interest" description="Disordered" evidence="13">
    <location>
        <begin position="594"/>
        <end position="625"/>
    </location>
</feature>
<feature type="domain" description="SH3" evidence="14">
    <location>
        <begin position="34"/>
        <end position="100"/>
    </location>
</feature>
<keyword evidence="7 11" id="KW-0067">ATP-binding</keyword>
<dbReference type="Proteomes" id="UP001159427">
    <property type="component" value="Unassembled WGS sequence"/>
</dbReference>
<dbReference type="EMBL" id="CALNXI010000667">
    <property type="protein sequence ID" value="CAH3030938.1"/>
    <property type="molecule type" value="Genomic_DNA"/>
</dbReference>
<feature type="region of interest" description="Disordered" evidence="13">
    <location>
        <begin position="540"/>
        <end position="579"/>
    </location>
</feature>
<dbReference type="PANTHER" id="PTHR44329:SF293">
    <property type="entry name" value="MITOGEN-ACTIVATED PROTEIN KINASE KINASE KINASE"/>
    <property type="match status" value="1"/>
</dbReference>
<dbReference type="PROSITE" id="PS50011">
    <property type="entry name" value="PROTEIN_KINASE_DOM"/>
    <property type="match status" value="1"/>
</dbReference>
<dbReference type="InterPro" id="IPR000719">
    <property type="entry name" value="Prot_kinase_dom"/>
</dbReference>
<organism evidence="16 17">
    <name type="scientific">Porites evermanni</name>
    <dbReference type="NCBI Taxonomy" id="104178"/>
    <lineage>
        <taxon>Eukaryota</taxon>
        <taxon>Metazoa</taxon>
        <taxon>Cnidaria</taxon>
        <taxon>Anthozoa</taxon>
        <taxon>Hexacorallia</taxon>
        <taxon>Scleractinia</taxon>
        <taxon>Fungiina</taxon>
        <taxon>Poritidae</taxon>
        <taxon>Porites</taxon>
    </lineage>
</organism>
<feature type="coiled-coil region" evidence="12">
    <location>
        <begin position="405"/>
        <end position="432"/>
    </location>
</feature>
<dbReference type="PRINTS" id="PR00109">
    <property type="entry name" value="TYRKINASE"/>
</dbReference>
<dbReference type="Pfam" id="PF07714">
    <property type="entry name" value="PK_Tyr_Ser-Thr"/>
    <property type="match status" value="1"/>
</dbReference>
<feature type="compositionally biased region" description="Polar residues" evidence="13">
    <location>
        <begin position="692"/>
        <end position="715"/>
    </location>
</feature>
<feature type="compositionally biased region" description="Basic and acidic residues" evidence="13">
    <location>
        <begin position="906"/>
        <end position="925"/>
    </location>
</feature>
<evidence type="ECO:0000256" key="9">
    <source>
        <dbReference type="ARBA" id="ARBA00048329"/>
    </source>
</evidence>
<evidence type="ECO:0000259" key="14">
    <source>
        <dbReference type="PROSITE" id="PS50002"/>
    </source>
</evidence>
<dbReference type="SMART" id="SM00220">
    <property type="entry name" value="S_TKc"/>
    <property type="match status" value="1"/>
</dbReference>